<accession>A0A845F0B4</accession>
<dbReference type="Gene3D" id="1.10.630.10">
    <property type="entry name" value="Cytochrome P450"/>
    <property type="match status" value="1"/>
</dbReference>
<dbReference type="CDD" id="cd20625">
    <property type="entry name" value="CYP164-like"/>
    <property type="match status" value="1"/>
</dbReference>
<evidence type="ECO:0000256" key="1">
    <source>
        <dbReference type="ARBA" id="ARBA00010617"/>
    </source>
</evidence>
<proteinExistence type="inferred from homology"/>
<comment type="caution">
    <text evidence="8">The sequence shown here is derived from an EMBL/GenBank/DDBJ whole genome shotgun (WGS) entry which is preliminary data.</text>
</comment>
<dbReference type="PANTHER" id="PTHR46696">
    <property type="entry name" value="P450, PUTATIVE (EUROFUNG)-RELATED"/>
    <property type="match status" value="1"/>
</dbReference>
<dbReference type="InterPro" id="IPR017972">
    <property type="entry name" value="Cyt_P450_CS"/>
</dbReference>
<reference evidence="8 9" key="1">
    <citation type="submission" date="2019-11" db="EMBL/GenBank/DDBJ databases">
        <title>Genome sequences of 17 halophilic strains isolated from different environments.</title>
        <authorList>
            <person name="Furrow R.E."/>
        </authorList>
    </citation>
    <scope>NUCLEOTIDE SEQUENCE [LARGE SCALE GENOMIC DNA]</scope>
    <source>
        <strain evidence="8 9">22506_14_FS</strain>
    </source>
</reference>
<sequence length="402" mass="45858">MTLTIHDDLLDVKVICDPYTYYENLRKSDPVHWNELWRGWILTDYDDVSTAFHDKRLSSNRMKPSKSMPKSKSEELKSTFEILSKWMVFNDPPQHTRLRMLVNKAFTPKAVEKLRPRIDEICNDLLNKLEGNEKIDLIKDYAYALPILVISEMLGLPEEDRDQIKNWSDDLLLMVFGAVDIKDRHTRAQNSLREMSTYLREVAEDRSKNPKDDLISAISMAGDGNDLLTVDEIISTCTLLVFGGHETTTNLIANGMLALLQNPAEFEKLKVDSSLIRTGVEEFLRYDGPSKSMIRIAKEDVLIGSKMIKEGERLLLVQAGANRDPSKFENPNLLDISRNPNPHLGFGKGMHYCLGAPLARLEGEIAILKLIERFPNIELTNEKLEWQPTIINRGLKALPLQL</sequence>
<name>A0A845F0B4_9BACL</name>
<dbReference type="Pfam" id="PF00067">
    <property type="entry name" value="p450"/>
    <property type="match status" value="1"/>
</dbReference>
<keyword evidence="3 7" id="KW-0479">Metal-binding</keyword>
<keyword evidence="4 7" id="KW-0560">Oxidoreductase</keyword>
<evidence type="ECO:0000256" key="6">
    <source>
        <dbReference type="ARBA" id="ARBA00023033"/>
    </source>
</evidence>
<dbReference type="PRINTS" id="PR00359">
    <property type="entry name" value="BP450"/>
</dbReference>
<evidence type="ECO:0000256" key="7">
    <source>
        <dbReference type="RuleBase" id="RU000461"/>
    </source>
</evidence>
<dbReference type="EMBL" id="WMEY01000003">
    <property type="protein sequence ID" value="MYL64165.1"/>
    <property type="molecule type" value="Genomic_DNA"/>
</dbReference>
<dbReference type="GO" id="GO:0004497">
    <property type="term" value="F:monooxygenase activity"/>
    <property type="evidence" value="ECO:0007669"/>
    <property type="project" value="UniProtKB-KW"/>
</dbReference>
<dbReference type="SUPFAM" id="SSF48264">
    <property type="entry name" value="Cytochrome P450"/>
    <property type="match status" value="1"/>
</dbReference>
<keyword evidence="6 7" id="KW-0503">Monooxygenase</keyword>
<dbReference type="AlphaFoldDB" id="A0A845F0B4"/>
<dbReference type="Proteomes" id="UP000447833">
    <property type="component" value="Unassembled WGS sequence"/>
</dbReference>
<dbReference type="InterPro" id="IPR001128">
    <property type="entry name" value="Cyt_P450"/>
</dbReference>
<dbReference type="GO" id="GO:0020037">
    <property type="term" value="F:heme binding"/>
    <property type="evidence" value="ECO:0007669"/>
    <property type="project" value="InterPro"/>
</dbReference>
<evidence type="ECO:0000256" key="4">
    <source>
        <dbReference type="ARBA" id="ARBA00023002"/>
    </source>
</evidence>
<dbReference type="FunFam" id="1.10.630.10:FF:000018">
    <property type="entry name" value="Cytochrome P450 monooxygenase"/>
    <property type="match status" value="1"/>
</dbReference>
<evidence type="ECO:0000256" key="2">
    <source>
        <dbReference type="ARBA" id="ARBA00022617"/>
    </source>
</evidence>
<evidence type="ECO:0000256" key="5">
    <source>
        <dbReference type="ARBA" id="ARBA00023004"/>
    </source>
</evidence>
<evidence type="ECO:0000256" key="3">
    <source>
        <dbReference type="ARBA" id="ARBA00022723"/>
    </source>
</evidence>
<dbReference type="PROSITE" id="PS00086">
    <property type="entry name" value="CYTOCHROME_P450"/>
    <property type="match status" value="1"/>
</dbReference>
<evidence type="ECO:0000313" key="8">
    <source>
        <dbReference type="EMBL" id="MYL64165.1"/>
    </source>
</evidence>
<dbReference type="GO" id="GO:0016705">
    <property type="term" value="F:oxidoreductase activity, acting on paired donors, with incorporation or reduction of molecular oxygen"/>
    <property type="evidence" value="ECO:0007669"/>
    <property type="project" value="InterPro"/>
</dbReference>
<comment type="similarity">
    <text evidence="1 7">Belongs to the cytochrome P450 family.</text>
</comment>
<keyword evidence="5 7" id="KW-0408">Iron</keyword>
<dbReference type="PANTHER" id="PTHR46696:SF1">
    <property type="entry name" value="CYTOCHROME P450 YJIB-RELATED"/>
    <property type="match status" value="1"/>
</dbReference>
<dbReference type="RefSeq" id="WP_160919600.1">
    <property type="nucleotide sequence ID" value="NZ_WMEY01000003.1"/>
</dbReference>
<gene>
    <name evidence="8" type="ORF">GLW07_12460</name>
</gene>
<evidence type="ECO:0000313" key="9">
    <source>
        <dbReference type="Proteomes" id="UP000447833"/>
    </source>
</evidence>
<protein>
    <submittedName>
        <fullName evidence="8">Cytochrome P450</fullName>
    </submittedName>
</protein>
<dbReference type="InterPro" id="IPR036396">
    <property type="entry name" value="Cyt_P450_sf"/>
</dbReference>
<organism evidence="8 9">
    <name type="scientific">Guptibacillus hwajinpoensis</name>
    <dbReference type="NCBI Taxonomy" id="208199"/>
    <lineage>
        <taxon>Bacteria</taxon>
        <taxon>Bacillati</taxon>
        <taxon>Bacillota</taxon>
        <taxon>Bacilli</taxon>
        <taxon>Bacillales</taxon>
        <taxon>Guptibacillaceae</taxon>
        <taxon>Guptibacillus</taxon>
    </lineage>
</organism>
<keyword evidence="2 7" id="KW-0349">Heme</keyword>
<dbReference type="InterPro" id="IPR002397">
    <property type="entry name" value="Cyt_P450_B"/>
</dbReference>
<dbReference type="GO" id="GO:0005506">
    <property type="term" value="F:iron ion binding"/>
    <property type="evidence" value="ECO:0007669"/>
    <property type="project" value="InterPro"/>
</dbReference>